<proteinExistence type="predicted"/>
<feature type="transmembrane region" description="Helical" evidence="1">
    <location>
        <begin position="50"/>
        <end position="71"/>
    </location>
</feature>
<dbReference type="EMBL" id="MU155156">
    <property type="protein sequence ID" value="KAF9483193.1"/>
    <property type="molecule type" value="Genomic_DNA"/>
</dbReference>
<sequence length="98" mass="11159">MNSLDVFRLVQINQPHDICQISKCGESKSHRTLHPGDIGHACSWCKCSTLFMSVLSGASATFSVNVVFIFASERTPFLRKFWSLPETYILLHFHSWRG</sequence>
<reference evidence="2" key="1">
    <citation type="submission" date="2020-11" db="EMBL/GenBank/DDBJ databases">
        <authorList>
            <consortium name="DOE Joint Genome Institute"/>
            <person name="Ahrendt S."/>
            <person name="Riley R."/>
            <person name="Andreopoulos W."/>
            <person name="Labutti K."/>
            <person name="Pangilinan J."/>
            <person name="Ruiz-Duenas F.J."/>
            <person name="Barrasa J.M."/>
            <person name="Sanchez-Garcia M."/>
            <person name="Camarero S."/>
            <person name="Miyauchi S."/>
            <person name="Serrano A."/>
            <person name="Linde D."/>
            <person name="Babiker R."/>
            <person name="Drula E."/>
            <person name="Ayuso-Fernandez I."/>
            <person name="Pacheco R."/>
            <person name="Padilla G."/>
            <person name="Ferreira P."/>
            <person name="Barriuso J."/>
            <person name="Kellner H."/>
            <person name="Castanera R."/>
            <person name="Alfaro M."/>
            <person name="Ramirez L."/>
            <person name="Pisabarro A.G."/>
            <person name="Kuo A."/>
            <person name="Tritt A."/>
            <person name="Lipzen A."/>
            <person name="He G."/>
            <person name="Yan M."/>
            <person name="Ng V."/>
            <person name="Cullen D."/>
            <person name="Martin F."/>
            <person name="Rosso M.-N."/>
            <person name="Henrissat B."/>
            <person name="Hibbett D."/>
            <person name="Martinez A.T."/>
            <person name="Grigoriev I.V."/>
        </authorList>
    </citation>
    <scope>NUCLEOTIDE SEQUENCE</scope>
    <source>
        <strain evidence="2">CIRM-BRFM 674</strain>
    </source>
</reference>
<protein>
    <submittedName>
        <fullName evidence="2">Uncharacterized protein</fullName>
    </submittedName>
</protein>
<comment type="caution">
    <text evidence="2">The sequence shown here is derived from an EMBL/GenBank/DDBJ whole genome shotgun (WGS) entry which is preliminary data.</text>
</comment>
<keyword evidence="1" id="KW-0812">Transmembrane</keyword>
<name>A0A9P5Z9Q6_9AGAR</name>
<keyword evidence="1" id="KW-0472">Membrane</keyword>
<gene>
    <name evidence="2" type="ORF">BDN70DRAFT_341747</name>
</gene>
<dbReference type="AlphaFoldDB" id="A0A9P5Z9Q6"/>
<evidence type="ECO:0000256" key="1">
    <source>
        <dbReference type="SAM" id="Phobius"/>
    </source>
</evidence>
<dbReference type="Proteomes" id="UP000807469">
    <property type="component" value="Unassembled WGS sequence"/>
</dbReference>
<organism evidence="2 3">
    <name type="scientific">Pholiota conissans</name>
    <dbReference type="NCBI Taxonomy" id="109636"/>
    <lineage>
        <taxon>Eukaryota</taxon>
        <taxon>Fungi</taxon>
        <taxon>Dikarya</taxon>
        <taxon>Basidiomycota</taxon>
        <taxon>Agaricomycotina</taxon>
        <taxon>Agaricomycetes</taxon>
        <taxon>Agaricomycetidae</taxon>
        <taxon>Agaricales</taxon>
        <taxon>Agaricineae</taxon>
        <taxon>Strophariaceae</taxon>
        <taxon>Pholiota</taxon>
    </lineage>
</organism>
<accession>A0A9P5Z9Q6</accession>
<keyword evidence="1" id="KW-1133">Transmembrane helix</keyword>
<evidence type="ECO:0000313" key="3">
    <source>
        <dbReference type="Proteomes" id="UP000807469"/>
    </source>
</evidence>
<keyword evidence="3" id="KW-1185">Reference proteome</keyword>
<evidence type="ECO:0000313" key="2">
    <source>
        <dbReference type="EMBL" id="KAF9483193.1"/>
    </source>
</evidence>